<proteinExistence type="predicted"/>
<dbReference type="Proteomes" id="UP000214646">
    <property type="component" value="Unassembled WGS sequence"/>
</dbReference>
<organism evidence="1 2">
    <name type="scientific">Fimbriiglobus ruber</name>
    <dbReference type="NCBI Taxonomy" id="1908690"/>
    <lineage>
        <taxon>Bacteria</taxon>
        <taxon>Pseudomonadati</taxon>
        <taxon>Planctomycetota</taxon>
        <taxon>Planctomycetia</taxon>
        <taxon>Gemmatales</taxon>
        <taxon>Gemmataceae</taxon>
        <taxon>Fimbriiglobus</taxon>
    </lineage>
</organism>
<name>A0A225DS58_9BACT</name>
<protein>
    <submittedName>
        <fullName evidence="1">Uncharacterized protein</fullName>
    </submittedName>
</protein>
<dbReference type="AlphaFoldDB" id="A0A225DS58"/>
<accession>A0A225DS58</accession>
<keyword evidence="2" id="KW-1185">Reference proteome</keyword>
<reference evidence="2" key="1">
    <citation type="submission" date="2017-06" db="EMBL/GenBank/DDBJ databases">
        <title>Genome analysis of Fimbriiglobus ruber SP5, the first member of the order Planctomycetales with confirmed chitinolytic capability.</title>
        <authorList>
            <person name="Ravin N.V."/>
            <person name="Rakitin A.L."/>
            <person name="Ivanova A.A."/>
            <person name="Beletsky A.V."/>
            <person name="Kulichevskaya I.S."/>
            <person name="Mardanov A.V."/>
            <person name="Dedysh S.N."/>
        </authorList>
    </citation>
    <scope>NUCLEOTIDE SEQUENCE [LARGE SCALE GENOMIC DNA]</scope>
    <source>
        <strain evidence="2">SP5</strain>
    </source>
</reference>
<sequence length="37" mass="4213">MVQITPKESPKCPTVGHRHFCGCERSKLLNNKKFGLQ</sequence>
<comment type="caution">
    <text evidence="1">The sequence shown here is derived from an EMBL/GenBank/DDBJ whole genome shotgun (WGS) entry which is preliminary data.</text>
</comment>
<dbReference type="EMBL" id="NIDE01000004">
    <property type="protein sequence ID" value="OWK43893.1"/>
    <property type="molecule type" value="Genomic_DNA"/>
</dbReference>
<evidence type="ECO:0000313" key="1">
    <source>
        <dbReference type="EMBL" id="OWK43893.1"/>
    </source>
</evidence>
<gene>
    <name evidence="1" type="ORF">FRUB_03492</name>
</gene>
<evidence type="ECO:0000313" key="2">
    <source>
        <dbReference type="Proteomes" id="UP000214646"/>
    </source>
</evidence>